<name>A0ABR2EW07_9ROSI</name>
<evidence type="ECO:0000313" key="2">
    <source>
        <dbReference type="Proteomes" id="UP001472677"/>
    </source>
</evidence>
<comment type="caution">
    <text evidence="1">The sequence shown here is derived from an EMBL/GenBank/DDBJ whole genome shotgun (WGS) entry which is preliminary data.</text>
</comment>
<reference evidence="1 2" key="1">
    <citation type="journal article" date="2024" name="G3 (Bethesda)">
        <title>Genome assembly of Hibiscus sabdariffa L. provides insights into metabolisms of medicinal natural products.</title>
        <authorList>
            <person name="Kim T."/>
        </authorList>
    </citation>
    <scope>NUCLEOTIDE SEQUENCE [LARGE SCALE GENOMIC DNA]</scope>
    <source>
        <strain evidence="1">TK-2024</strain>
        <tissue evidence="1">Old leaves</tissue>
    </source>
</reference>
<protein>
    <submittedName>
        <fullName evidence="1">Uncharacterized protein</fullName>
    </submittedName>
</protein>
<gene>
    <name evidence="1" type="ORF">V6N12_059766</name>
</gene>
<evidence type="ECO:0000313" key="1">
    <source>
        <dbReference type="EMBL" id="KAK8566233.1"/>
    </source>
</evidence>
<sequence>MFGLCGSWVNGGVRVPEVGSLGGGLVGSVGISWGELWVNEVQVVRVDGSVVAVLAVVRVTIIRRCHCRARSQETLAASSQDESMDWVAKLVAR</sequence>
<dbReference type="Proteomes" id="UP001472677">
    <property type="component" value="Unassembled WGS sequence"/>
</dbReference>
<keyword evidence="2" id="KW-1185">Reference proteome</keyword>
<proteinExistence type="predicted"/>
<accession>A0ABR2EW07</accession>
<dbReference type="EMBL" id="JBBPBM010000010">
    <property type="protein sequence ID" value="KAK8566233.1"/>
    <property type="molecule type" value="Genomic_DNA"/>
</dbReference>
<organism evidence="1 2">
    <name type="scientific">Hibiscus sabdariffa</name>
    <name type="common">roselle</name>
    <dbReference type="NCBI Taxonomy" id="183260"/>
    <lineage>
        <taxon>Eukaryota</taxon>
        <taxon>Viridiplantae</taxon>
        <taxon>Streptophyta</taxon>
        <taxon>Embryophyta</taxon>
        <taxon>Tracheophyta</taxon>
        <taxon>Spermatophyta</taxon>
        <taxon>Magnoliopsida</taxon>
        <taxon>eudicotyledons</taxon>
        <taxon>Gunneridae</taxon>
        <taxon>Pentapetalae</taxon>
        <taxon>rosids</taxon>
        <taxon>malvids</taxon>
        <taxon>Malvales</taxon>
        <taxon>Malvaceae</taxon>
        <taxon>Malvoideae</taxon>
        <taxon>Hibiscus</taxon>
    </lineage>
</organism>